<evidence type="ECO:0000313" key="3">
    <source>
        <dbReference type="Proteomes" id="UP001652264"/>
    </source>
</evidence>
<gene>
    <name evidence="2" type="ORF">NYQ28_17205</name>
</gene>
<reference evidence="2 3" key="1">
    <citation type="submission" date="2022-08" db="EMBL/GenBank/DDBJ databases">
        <title>Taxonomy of Curtobacterium flaccumfaciens.</title>
        <authorList>
            <person name="Osdaghi E."/>
            <person name="Taghavi S.M."/>
            <person name="Hamidizade M."/>
            <person name="Abachi H."/>
            <person name="Fazliarab A."/>
            <person name="Baeyen S."/>
            <person name="Portier P."/>
            <person name="Van Vaerenbergh J."/>
            <person name="Jacques M.-A."/>
        </authorList>
    </citation>
    <scope>NUCLEOTIDE SEQUENCE [LARGE SCALE GENOMIC DNA]</scope>
    <source>
        <strain evidence="2 3">LMG8786T</strain>
    </source>
</reference>
<organism evidence="2 3">
    <name type="scientific">Curtobacterium citreum</name>
    <dbReference type="NCBI Taxonomy" id="2036"/>
    <lineage>
        <taxon>Bacteria</taxon>
        <taxon>Bacillati</taxon>
        <taxon>Actinomycetota</taxon>
        <taxon>Actinomycetes</taxon>
        <taxon>Micrococcales</taxon>
        <taxon>Microbacteriaceae</taxon>
        <taxon>Curtobacterium</taxon>
    </lineage>
</organism>
<sequence length="116" mass="12796">MVISDRFRRGSAHSSSGRATFTSFPSPKAEDELGSLGPVDDRLSVAGAALGSNSTSRVLLIRQRVSAHAPAGREEDEHGDDNQYHRRKELQIQHRCPYRSVVPFQTWVGHGEQLAT</sequence>
<feature type="region of interest" description="Disordered" evidence="1">
    <location>
        <begin position="66"/>
        <end position="86"/>
    </location>
</feature>
<accession>A0ABT2HM04</accession>
<name>A0ABT2HM04_9MICO</name>
<dbReference type="EMBL" id="JANVAD010000022">
    <property type="protein sequence ID" value="MCS6524305.1"/>
    <property type="molecule type" value="Genomic_DNA"/>
</dbReference>
<feature type="region of interest" description="Disordered" evidence="1">
    <location>
        <begin position="1"/>
        <end position="38"/>
    </location>
</feature>
<feature type="compositionally biased region" description="Basic and acidic residues" evidence="1">
    <location>
        <begin position="71"/>
        <end position="86"/>
    </location>
</feature>
<comment type="caution">
    <text evidence="2">The sequence shown here is derived from an EMBL/GenBank/DDBJ whole genome shotgun (WGS) entry which is preliminary data.</text>
</comment>
<feature type="non-terminal residue" evidence="2">
    <location>
        <position position="116"/>
    </location>
</feature>
<keyword evidence="3" id="KW-1185">Reference proteome</keyword>
<dbReference type="RefSeq" id="WP_188868887.1">
    <property type="nucleotide sequence ID" value="NZ_BMNV01000028.1"/>
</dbReference>
<evidence type="ECO:0000313" key="2">
    <source>
        <dbReference type="EMBL" id="MCS6524305.1"/>
    </source>
</evidence>
<protein>
    <submittedName>
        <fullName evidence="2">Uncharacterized protein</fullName>
    </submittedName>
</protein>
<proteinExistence type="predicted"/>
<evidence type="ECO:0000256" key="1">
    <source>
        <dbReference type="SAM" id="MobiDB-lite"/>
    </source>
</evidence>
<dbReference type="Proteomes" id="UP001652264">
    <property type="component" value="Unassembled WGS sequence"/>
</dbReference>